<evidence type="ECO:0000256" key="3">
    <source>
        <dbReference type="ARBA" id="ARBA00022833"/>
    </source>
</evidence>
<sequence length="184" mass="20838">MHVQKGGHYCIAPGCKNEFYRVKAKDKTVNFHKVPLKQRTVLLRWLAALKRTSLPMSDDSGVCSDHFRVEDYIEEKTFECGKLVVHQTNRLKPEAAPSVLTLPTITRTLLTAQHIVRQFITEVISGHFSNRAGLDRTLYNITETQQYHHEQALGDKGKEKLPVKRQKPRTDPSALGGWSSVSTS</sequence>
<keyword evidence="1" id="KW-0479">Metal-binding</keyword>
<reference evidence="8" key="2">
    <citation type="submission" date="2025-09" db="UniProtKB">
        <authorList>
            <consortium name="Ensembl"/>
        </authorList>
    </citation>
    <scope>IDENTIFICATION</scope>
</reference>
<evidence type="ECO:0000256" key="1">
    <source>
        <dbReference type="ARBA" id="ARBA00022723"/>
    </source>
</evidence>
<dbReference type="InterPro" id="IPR038441">
    <property type="entry name" value="THAP_Znf_sf"/>
</dbReference>
<accession>A0A8C4DSN9</accession>
<organism evidence="8 9">
    <name type="scientific">Dicentrarchus labrax</name>
    <name type="common">European seabass</name>
    <name type="synonym">Morone labrax</name>
    <dbReference type="NCBI Taxonomy" id="13489"/>
    <lineage>
        <taxon>Eukaryota</taxon>
        <taxon>Metazoa</taxon>
        <taxon>Chordata</taxon>
        <taxon>Craniata</taxon>
        <taxon>Vertebrata</taxon>
        <taxon>Euteleostomi</taxon>
        <taxon>Actinopterygii</taxon>
        <taxon>Neopterygii</taxon>
        <taxon>Teleostei</taxon>
        <taxon>Neoteleostei</taxon>
        <taxon>Acanthomorphata</taxon>
        <taxon>Eupercaria</taxon>
        <taxon>Moronidae</taxon>
        <taxon>Dicentrarchus</taxon>
    </lineage>
</organism>
<dbReference type="Ensembl" id="ENSDLAT00005009028.2">
    <property type="protein sequence ID" value="ENSDLAP00005008239.1"/>
    <property type="gene ID" value="ENSDLAG00005004332.2"/>
</dbReference>
<dbReference type="Proteomes" id="UP000694389">
    <property type="component" value="Unassembled WGS sequence"/>
</dbReference>
<dbReference type="GO" id="GO:0003677">
    <property type="term" value="F:DNA binding"/>
    <property type="evidence" value="ECO:0007669"/>
    <property type="project" value="UniProtKB-UniRule"/>
</dbReference>
<dbReference type="PANTHER" id="PTHR46927">
    <property type="entry name" value="AGAP005574-PA"/>
    <property type="match status" value="1"/>
</dbReference>
<evidence type="ECO:0000256" key="5">
    <source>
        <dbReference type="PROSITE-ProRule" id="PRU00309"/>
    </source>
</evidence>
<dbReference type="Pfam" id="PF05485">
    <property type="entry name" value="THAP"/>
    <property type="match status" value="1"/>
</dbReference>
<name>A0A8C4DSN9_DICLA</name>
<evidence type="ECO:0000256" key="4">
    <source>
        <dbReference type="ARBA" id="ARBA00023125"/>
    </source>
</evidence>
<evidence type="ECO:0000259" key="7">
    <source>
        <dbReference type="PROSITE" id="PS50950"/>
    </source>
</evidence>
<protein>
    <recommendedName>
        <fullName evidence="7">THAP-type domain-containing protein</fullName>
    </recommendedName>
</protein>
<feature type="domain" description="THAP-type" evidence="7">
    <location>
        <begin position="5"/>
        <end position="100"/>
    </location>
</feature>
<dbReference type="SUPFAM" id="SSF57716">
    <property type="entry name" value="Glucocorticoid receptor-like (DNA-binding domain)"/>
    <property type="match status" value="1"/>
</dbReference>
<dbReference type="SMART" id="SM00980">
    <property type="entry name" value="THAP"/>
    <property type="match status" value="1"/>
</dbReference>
<dbReference type="InterPro" id="IPR006612">
    <property type="entry name" value="THAP_Znf"/>
</dbReference>
<keyword evidence="2 5" id="KW-0863">Zinc-finger</keyword>
<dbReference type="InterPro" id="IPR052224">
    <property type="entry name" value="THAP_domain_protein"/>
</dbReference>
<dbReference type="Gene3D" id="6.20.210.20">
    <property type="entry name" value="THAP domain"/>
    <property type="match status" value="1"/>
</dbReference>
<keyword evidence="3" id="KW-0862">Zinc</keyword>
<feature type="compositionally biased region" description="Basic and acidic residues" evidence="6">
    <location>
        <begin position="149"/>
        <end position="162"/>
    </location>
</feature>
<evidence type="ECO:0000313" key="8">
    <source>
        <dbReference type="Ensembl" id="ENSDLAP00005008239.1"/>
    </source>
</evidence>
<dbReference type="AlphaFoldDB" id="A0A8C4DSN9"/>
<reference evidence="8" key="1">
    <citation type="submission" date="2025-08" db="UniProtKB">
        <authorList>
            <consortium name="Ensembl"/>
        </authorList>
    </citation>
    <scope>IDENTIFICATION</scope>
</reference>
<proteinExistence type="predicted"/>
<keyword evidence="4 5" id="KW-0238">DNA-binding</keyword>
<dbReference type="GO" id="GO:0008270">
    <property type="term" value="F:zinc ion binding"/>
    <property type="evidence" value="ECO:0007669"/>
    <property type="project" value="UniProtKB-KW"/>
</dbReference>
<evidence type="ECO:0000256" key="2">
    <source>
        <dbReference type="ARBA" id="ARBA00022771"/>
    </source>
</evidence>
<dbReference type="PROSITE" id="PS50950">
    <property type="entry name" value="ZF_THAP"/>
    <property type="match status" value="1"/>
</dbReference>
<feature type="region of interest" description="Disordered" evidence="6">
    <location>
        <begin position="149"/>
        <end position="184"/>
    </location>
</feature>
<dbReference type="GeneTree" id="ENSGT00940000177604"/>
<keyword evidence="9" id="KW-1185">Reference proteome</keyword>
<evidence type="ECO:0000313" key="9">
    <source>
        <dbReference type="Proteomes" id="UP000694389"/>
    </source>
</evidence>
<dbReference type="PANTHER" id="PTHR46927:SF2">
    <property type="entry name" value="THAP DOMAIN-CONTAINING PROTEIN 8"/>
    <property type="match status" value="1"/>
</dbReference>
<evidence type="ECO:0000256" key="6">
    <source>
        <dbReference type="SAM" id="MobiDB-lite"/>
    </source>
</evidence>